<evidence type="ECO:0000256" key="7">
    <source>
        <dbReference type="ARBA" id="ARBA00022927"/>
    </source>
</evidence>
<evidence type="ECO:0000259" key="12">
    <source>
        <dbReference type="Pfam" id="PF18097"/>
    </source>
</evidence>
<feature type="compositionally biased region" description="Low complexity" evidence="9">
    <location>
        <begin position="552"/>
        <end position="568"/>
    </location>
</feature>
<evidence type="ECO:0000256" key="5">
    <source>
        <dbReference type="ARBA" id="ARBA00022490"/>
    </source>
</evidence>
<feature type="region of interest" description="Disordered" evidence="9">
    <location>
        <begin position="549"/>
        <end position="570"/>
    </location>
</feature>
<feature type="compositionally biased region" description="Polar residues" evidence="9">
    <location>
        <begin position="354"/>
        <end position="369"/>
    </location>
</feature>
<evidence type="ECO:0000256" key="3">
    <source>
        <dbReference type="ARBA" id="ARBA00007895"/>
    </source>
</evidence>
<proteinExistence type="inferred from homology"/>
<evidence type="ECO:0000256" key="10">
    <source>
        <dbReference type="SAM" id="Phobius"/>
    </source>
</evidence>
<dbReference type="PANTHER" id="PTHR46009">
    <property type="entry name" value="VACUOLAR PROTEIN SORTING-ASSOCIATED PROTEIN VTA1 HOMOLOG"/>
    <property type="match status" value="1"/>
</dbReference>
<feature type="compositionally biased region" description="Polar residues" evidence="9">
    <location>
        <begin position="497"/>
        <end position="507"/>
    </location>
</feature>
<dbReference type="InterPro" id="IPR039431">
    <property type="entry name" value="Vta1/CALS_N"/>
</dbReference>
<evidence type="ECO:0000256" key="6">
    <source>
        <dbReference type="ARBA" id="ARBA00022753"/>
    </source>
</evidence>
<feature type="domain" description="Vta1/callose synthase N-terminal" evidence="11">
    <location>
        <begin position="184"/>
        <end position="320"/>
    </location>
</feature>
<dbReference type="GO" id="GO:0032511">
    <property type="term" value="P:late endosome to vacuole transport via multivesicular body sorting pathway"/>
    <property type="evidence" value="ECO:0007669"/>
    <property type="project" value="InterPro"/>
</dbReference>
<feature type="non-terminal residue" evidence="13">
    <location>
        <position position="1"/>
    </location>
</feature>
<feature type="compositionally biased region" description="Polar residues" evidence="9">
    <location>
        <begin position="461"/>
        <end position="478"/>
    </location>
</feature>
<organism evidence="13 14">
    <name type="scientific">Taxus chinensis</name>
    <name type="common">Chinese yew</name>
    <name type="synonym">Taxus wallichiana var. chinensis</name>
    <dbReference type="NCBI Taxonomy" id="29808"/>
    <lineage>
        <taxon>Eukaryota</taxon>
        <taxon>Viridiplantae</taxon>
        <taxon>Streptophyta</taxon>
        <taxon>Embryophyta</taxon>
        <taxon>Tracheophyta</taxon>
        <taxon>Spermatophyta</taxon>
        <taxon>Pinopsida</taxon>
        <taxon>Pinidae</taxon>
        <taxon>Conifers II</taxon>
        <taxon>Cupressales</taxon>
        <taxon>Taxaceae</taxon>
        <taxon>Taxus</taxon>
    </lineage>
</organism>
<keyword evidence="4" id="KW-0813">Transport</keyword>
<evidence type="ECO:0000313" key="13">
    <source>
        <dbReference type="EMBL" id="KAH9329205.1"/>
    </source>
</evidence>
<feature type="region of interest" description="Disordered" evidence="9">
    <location>
        <begin position="319"/>
        <end position="507"/>
    </location>
</feature>
<dbReference type="GO" id="GO:0005771">
    <property type="term" value="C:multivesicular body"/>
    <property type="evidence" value="ECO:0007669"/>
    <property type="project" value="TreeGrafter"/>
</dbReference>
<accession>A0AA38GZA3</accession>
<feature type="transmembrane region" description="Helical" evidence="10">
    <location>
        <begin position="20"/>
        <end position="45"/>
    </location>
</feature>
<dbReference type="EMBL" id="JAHRHJ020000001">
    <property type="protein sequence ID" value="KAH9329205.1"/>
    <property type="molecule type" value="Genomic_DNA"/>
</dbReference>
<feature type="compositionally biased region" description="Polar residues" evidence="9">
    <location>
        <begin position="378"/>
        <end position="388"/>
    </location>
</feature>
<keyword evidence="8 10" id="KW-0472">Membrane</keyword>
<comment type="subcellular location">
    <subcellularLocation>
        <location evidence="2">Cytoplasm</location>
    </subcellularLocation>
    <subcellularLocation>
        <location evidence="1">Endosome membrane</location>
        <topology evidence="1">Peripheral membrane protein</topology>
    </subcellularLocation>
</comment>
<comment type="similarity">
    <text evidence="3">Belongs to the VTA1 family.</text>
</comment>
<keyword evidence="10" id="KW-1133">Transmembrane helix</keyword>
<keyword evidence="10" id="KW-0812">Transmembrane</keyword>
<dbReference type="InterPro" id="IPR041212">
    <property type="entry name" value="Vta1_C"/>
</dbReference>
<evidence type="ECO:0000256" key="8">
    <source>
        <dbReference type="ARBA" id="ARBA00023136"/>
    </source>
</evidence>
<feature type="compositionally biased region" description="Low complexity" evidence="9">
    <location>
        <begin position="450"/>
        <end position="460"/>
    </location>
</feature>
<dbReference type="Pfam" id="PF18097">
    <property type="entry name" value="Vta1_C"/>
    <property type="match status" value="1"/>
</dbReference>
<name>A0AA38GZA3_TAXCH</name>
<dbReference type="Pfam" id="PF04652">
    <property type="entry name" value="Vta1"/>
    <property type="match status" value="1"/>
</dbReference>
<feature type="compositionally biased region" description="Polar residues" evidence="9">
    <location>
        <begin position="409"/>
        <end position="433"/>
    </location>
</feature>
<feature type="domain" description="Vta1 C-terminal" evidence="12">
    <location>
        <begin position="572"/>
        <end position="609"/>
    </location>
</feature>
<sequence length="615" mass="67845">MDLDHSAHQTSLALYEFFELSFLGCLGADLYSLYFLVTGFGYLAVSLFSQLLYMSTSSGLVAGTHTVDMPLLFWPLASLEGGVRKTYQCEGISEQHEGINEKEMVVSPTIVKILISPFVELVFTHTMNTAKIVTFQLLLFIEAQFGFLNGDLDEVYMVVPRGFQTLLEKTETMANDMEPAKLLLPYLQRADELQKHEPLVAYYCRLYAMERGLKIPAKERTKTTSALLVSLMKQLEKDKKSLTLGPEDNLYMEGFASSVFAKADKQDRAGRADLNTAKTFYAASIFFEILNQFGELQPEIEQKQKYAVWKAADIRKAIKEGRRPEPGPPGGDQDLSGPVDLSWEGDISPEQLRQENPQASQPKISTTSVPDGGVKPEPSSQFPRNIQHYSADKMEPPPAFSAPDHQTAGPHSQAPQEFSQHSQINPTAFSPSYFNVPGRPQDAQGGQLGPGYSYSMPSSSHDTMNDSQPRTLNYQSYPTMHDGSLDAQPASHIPYPSNASYYQNVNGNHPNSIPYHVNTPSNPEFQSNLQYNSVSGRNGAYVESAPIERTTSAPASAPAPAYSYDSSYQPPPEKIAEAHKAARFAVGALAFDDVPTAVDHLKRSLELLTLPSTGL</sequence>
<comment type="caution">
    <text evidence="13">The sequence shown here is derived from an EMBL/GenBank/DDBJ whole genome shotgun (WGS) entry which is preliminary data.</text>
</comment>
<protein>
    <submittedName>
        <fullName evidence="13">Uncharacterized protein</fullName>
    </submittedName>
</protein>
<dbReference type="InterPro" id="IPR023175">
    <property type="entry name" value="Vta1/CALS_N_sf"/>
</dbReference>
<dbReference type="PANTHER" id="PTHR46009:SF1">
    <property type="entry name" value="VACUOLAR PROTEIN SORTING-ASSOCIATED PROTEIN VTA1 HOMOLOG"/>
    <property type="match status" value="1"/>
</dbReference>
<dbReference type="InterPro" id="IPR044538">
    <property type="entry name" value="Vta1-like"/>
</dbReference>
<dbReference type="AlphaFoldDB" id="A0AA38GZA3"/>
<dbReference type="Gene3D" id="1.25.40.270">
    <property type="entry name" value="Vacuolar protein sorting-associated protein vta1"/>
    <property type="match status" value="1"/>
</dbReference>
<dbReference type="GO" id="GO:0015031">
    <property type="term" value="P:protein transport"/>
    <property type="evidence" value="ECO:0007669"/>
    <property type="project" value="UniProtKB-KW"/>
</dbReference>
<evidence type="ECO:0000256" key="4">
    <source>
        <dbReference type="ARBA" id="ARBA00022448"/>
    </source>
</evidence>
<evidence type="ECO:0000256" key="1">
    <source>
        <dbReference type="ARBA" id="ARBA00004481"/>
    </source>
</evidence>
<keyword evidence="5" id="KW-0963">Cytoplasm</keyword>
<evidence type="ECO:0000256" key="9">
    <source>
        <dbReference type="SAM" id="MobiDB-lite"/>
    </source>
</evidence>
<dbReference type="Gene3D" id="1.20.5.420">
    <property type="entry name" value="Immunoglobulin FC, subunit C"/>
    <property type="match status" value="1"/>
</dbReference>
<keyword evidence="14" id="KW-1185">Reference proteome</keyword>
<dbReference type="OMA" id="KAGGNDQ"/>
<dbReference type="GO" id="GO:0010008">
    <property type="term" value="C:endosome membrane"/>
    <property type="evidence" value="ECO:0007669"/>
    <property type="project" value="UniProtKB-SubCell"/>
</dbReference>
<dbReference type="Proteomes" id="UP000824469">
    <property type="component" value="Unassembled WGS sequence"/>
</dbReference>
<evidence type="ECO:0000259" key="11">
    <source>
        <dbReference type="Pfam" id="PF04652"/>
    </source>
</evidence>
<gene>
    <name evidence="13" type="ORF">KI387_001313</name>
</gene>
<keyword evidence="6" id="KW-0967">Endosome</keyword>
<reference evidence="13 14" key="1">
    <citation type="journal article" date="2021" name="Nat. Plants">
        <title>The Taxus genome provides insights into paclitaxel biosynthesis.</title>
        <authorList>
            <person name="Xiong X."/>
            <person name="Gou J."/>
            <person name="Liao Q."/>
            <person name="Li Y."/>
            <person name="Zhou Q."/>
            <person name="Bi G."/>
            <person name="Li C."/>
            <person name="Du R."/>
            <person name="Wang X."/>
            <person name="Sun T."/>
            <person name="Guo L."/>
            <person name="Liang H."/>
            <person name="Lu P."/>
            <person name="Wu Y."/>
            <person name="Zhang Z."/>
            <person name="Ro D.K."/>
            <person name="Shang Y."/>
            <person name="Huang S."/>
            <person name="Yan J."/>
        </authorList>
    </citation>
    <scope>NUCLEOTIDE SEQUENCE [LARGE SCALE GENOMIC DNA]</scope>
    <source>
        <strain evidence="13">Ta-2019</strain>
    </source>
</reference>
<keyword evidence="7" id="KW-0653">Protein transport</keyword>
<evidence type="ECO:0000313" key="14">
    <source>
        <dbReference type="Proteomes" id="UP000824469"/>
    </source>
</evidence>
<evidence type="ECO:0000256" key="2">
    <source>
        <dbReference type="ARBA" id="ARBA00004496"/>
    </source>
</evidence>